<keyword evidence="1" id="KW-0472">Membrane</keyword>
<reference evidence="2" key="1">
    <citation type="submission" date="2024-05" db="EMBL/GenBank/DDBJ databases">
        <authorList>
            <person name="Yang L."/>
            <person name="Pan L."/>
        </authorList>
    </citation>
    <scope>NUCLEOTIDE SEQUENCE</scope>
    <source>
        <strain evidence="2">FCG-7</strain>
    </source>
</reference>
<keyword evidence="1" id="KW-0812">Transmembrane</keyword>
<keyword evidence="1" id="KW-1133">Transmembrane helix</keyword>
<accession>A0AAU7FEG9</accession>
<proteinExistence type="predicted"/>
<protein>
    <submittedName>
        <fullName evidence="2">Uncharacterized protein</fullName>
    </submittedName>
</protein>
<gene>
    <name evidence="2" type="ORF">ABHF33_07150</name>
</gene>
<evidence type="ECO:0000313" key="2">
    <source>
        <dbReference type="EMBL" id="XBM02038.1"/>
    </source>
</evidence>
<dbReference type="KEGG" id="cmav:ABHF33_07150"/>
<sequence>MACEVIVAHQISAQITDSKATASKLKKMMLMFMLGGPCAFIVLAMAFGLGGFWFGFIAWILGLFFLCKACHGENGKG</sequence>
<evidence type="ECO:0000256" key="1">
    <source>
        <dbReference type="SAM" id="Phobius"/>
    </source>
</evidence>
<feature type="transmembrane region" description="Helical" evidence="1">
    <location>
        <begin position="28"/>
        <end position="47"/>
    </location>
</feature>
<dbReference type="EMBL" id="CP157355">
    <property type="protein sequence ID" value="XBM02038.1"/>
    <property type="molecule type" value="Genomic_DNA"/>
</dbReference>
<dbReference type="AlphaFoldDB" id="A0AAU7FEG9"/>
<name>A0AAU7FEG9_9NEIS</name>
<dbReference type="RefSeq" id="WP_348946306.1">
    <property type="nucleotide sequence ID" value="NZ_CP157355.1"/>
</dbReference>
<organism evidence="2">
    <name type="scientific">Chitinibacter mangrovi</name>
    <dbReference type="NCBI Taxonomy" id="3153927"/>
    <lineage>
        <taxon>Bacteria</taxon>
        <taxon>Pseudomonadati</taxon>
        <taxon>Pseudomonadota</taxon>
        <taxon>Betaproteobacteria</taxon>
        <taxon>Neisseriales</taxon>
        <taxon>Chitinibacteraceae</taxon>
        <taxon>Chitinibacter</taxon>
    </lineage>
</organism>